<name>A0AAN6WNM0_9PEZI</name>
<sequence length="118" mass="12902">MGLSSRVFACALLLQVHFVCSATNKILGRSRRNRATSSDVDMCVTDEEWKSSTVSKVVRTTAFCLSTVPSQRPLSSSLAVPRLCPAMGEHCYSAKSTSKPRRKVNCGYGTKHKGRGVY</sequence>
<dbReference type="AlphaFoldDB" id="A0AAN6WNM0"/>
<evidence type="ECO:0008006" key="4">
    <source>
        <dbReference type="Google" id="ProtNLM"/>
    </source>
</evidence>
<gene>
    <name evidence="2" type="ORF">QBC35DRAFT_48001</name>
</gene>
<protein>
    <recommendedName>
        <fullName evidence="4">Secreted protein</fullName>
    </recommendedName>
</protein>
<comment type="caution">
    <text evidence="2">The sequence shown here is derived from an EMBL/GenBank/DDBJ whole genome shotgun (WGS) entry which is preliminary data.</text>
</comment>
<accession>A0AAN6WNM0</accession>
<evidence type="ECO:0000313" key="3">
    <source>
        <dbReference type="Proteomes" id="UP001302126"/>
    </source>
</evidence>
<reference evidence="2" key="2">
    <citation type="submission" date="2023-05" db="EMBL/GenBank/DDBJ databases">
        <authorList>
            <consortium name="Lawrence Berkeley National Laboratory"/>
            <person name="Steindorff A."/>
            <person name="Hensen N."/>
            <person name="Bonometti L."/>
            <person name="Westerberg I."/>
            <person name="Brannstrom I.O."/>
            <person name="Guillou S."/>
            <person name="Cros-Aarteil S."/>
            <person name="Calhoun S."/>
            <person name="Haridas S."/>
            <person name="Kuo A."/>
            <person name="Mondo S."/>
            <person name="Pangilinan J."/>
            <person name="Riley R."/>
            <person name="Labutti K."/>
            <person name="Andreopoulos B."/>
            <person name="Lipzen A."/>
            <person name="Chen C."/>
            <person name="Yanf M."/>
            <person name="Daum C."/>
            <person name="Ng V."/>
            <person name="Clum A."/>
            <person name="Ohm R."/>
            <person name="Martin F."/>
            <person name="Silar P."/>
            <person name="Natvig D."/>
            <person name="Lalanne C."/>
            <person name="Gautier V."/>
            <person name="Ament-Velasquez S.L."/>
            <person name="Kruys A."/>
            <person name="Hutchinson M.I."/>
            <person name="Powell A.J."/>
            <person name="Barry K."/>
            <person name="Miller A.N."/>
            <person name="Grigoriev I.V."/>
            <person name="Debuchy R."/>
            <person name="Gladieux P."/>
            <person name="Thoren M.H."/>
            <person name="Johannesson H."/>
        </authorList>
    </citation>
    <scope>NUCLEOTIDE SEQUENCE</scope>
    <source>
        <strain evidence="2">PSN309</strain>
    </source>
</reference>
<proteinExistence type="predicted"/>
<keyword evidence="1" id="KW-0732">Signal</keyword>
<feature type="chain" id="PRO_5042941634" description="Secreted protein" evidence="1">
    <location>
        <begin position="22"/>
        <end position="118"/>
    </location>
</feature>
<keyword evidence="3" id="KW-1185">Reference proteome</keyword>
<organism evidence="2 3">
    <name type="scientific">Podospora australis</name>
    <dbReference type="NCBI Taxonomy" id="1536484"/>
    <lineage>
        <taxon>Eukaryota</taxon>
        <taxon>Fungi</taxon>
        <taxon>Dikarya</taxon>
        <taxon>Ascomycota</taxon>
        <taxon>Pezizomycotina</taxon>
        <taxon>Sordariomycetes</taxon>
        <taxon>Sordariomycetidae</taxon>
        <taxon>Sordariales</taxon>
        <taxon>Podosporaceae</taxon>
        <taxon>Podospora</taxon>
    </lineage>
</organism>
<dbReference type="EMBL" id="MU864482">
    <property type="protein sequence ID" value="KAK4184595.1"/>
    <property type="molecule type" value="Genomic_DNA"/>
</dbReference>
<feature type="signal peptide" evidence="1">
    <location>
        <begin position="1"/>
        <end position="21"/>
    </location>
</feature>
<dbReference type="Proteomes" id="UP001302126">
    <property type="component" value="Unassembled WGS sequence"/>
</dbReference>
<evidence type="ECO:0000313" key="2">
    <source>
        <dbReference type="EMBL" id="KAK4184595.1"/>
    </source>
</evidence>
<reference evidence="2" key="1">
    <citation type="journal article" date="2023" name="Mol. Phylogenet. Evol.">
        <title>Genome-scale phylogeny and comparative genomics of the fungal order Sordariales.</title>
        <authorList>
            <person name="Hensen N."/>
            <person name="Bonometti L."/>
            <person name="Westerberg I."/>
            <person name="Brannstrom I.O."/>
            <person name="Guillou S."/>
            <person name="Cros-Aarteil S."/>
            <person name="Calhoun S."/>
            <person name="Haridas S."/>
            <person name="Kuo A."/>
            <person name="Mondo S."/>
            <person name="Pangilinan J."/>
            <person name="Riley R."/>
            <person name="LaButti K."/>
            <person name="Andreopoulos B."/>
            <person name="Lipzen A."/>
            <person name="Chen C."/>
            <person name="Yan M."/>
            <person name="Daum C."/>
            <person name="Ng V."/>
            <person name="Clum A."/>
            <person name="Steindorff A."/>
            <person name="Ohm R.A."/>
            <person name="Martin F."/>
            <person name="Silar P."/>
            <person name="Natvig D.O."/>
            <person name="Lalanne C."/>
            <person name="Gautier V."/>
            <person name="Ament-Velasquez S.L."/>
            <person name="Kruys A."/>
            <person name="Hutchinson M.I."/>
            <person name="Powell A.J."/>
            <person name="Barry K."/>
            <person name="Miller A.N."/>
            <person name="Grigoriev I.V."/>
            <person name="Debuchy R."/>
            <person name="Gladieux P."/>
            <person name="Hiltunen Thoren M."/>
            <person name="Johannesson H."/>
        </authorList>
    </citation>
    <scope>NUCLEOTIDE SEQUENCE</scope>
    <source>
        <strain evidence="2">PSN309</strain>
    </source>
</reference>
<evidence type="ECO:0000256" key="1">
    <source>
        <dbReference type="SAM" id="SignalP"/>
    </source>
</evidence>